<evidence type="ECO:0000313" key="6">
    <source>
        <dbReference type="Proteomes" id="UP000236340"/>
    </source>
</evidence>
<evidence type="ECO:0000313" key="5">
    <source>
        <dbReference type="EMBL" id="PNU19918.1"/>
    </source>
</evidence>
<feature type="compositionally biased region" description="Basic and acidic residues" evidence="2">
    <location>
        <begin position="496"/>
        <end position="520"/>
    </location>
</feature>
<keyword evidence="1" id="KW-0802">TPR repeat</keyword>
<protein>
    <recommendedName>
        <fullName evidence="4">VWFA domain-containing protein</fullName>
    </recommendedName>
</protein>
<feature type="region of interest" description="Disordered" evidence="2">
    <location>
        <begin position="450"/>
        <end position="581"/>
    </location>
</feature>
<dbReference type="Proteomes" id="UP000236340">
    <property type="component" value="Unassembled WGS sequence"/>
</dbReference>
<dbReference type="Pfam" id="PF00515">
    <property type="entry name" value="TPR_1"/>
    <property type="match status" value="1"/>
</dbReference>
<dbReference type="OrthoDB" id="9807628at2"/>
<comment type="caution">
    <text evidence="5">The sequence shown here is derived from an EMBL/GenBank/DDBJ whole genome shotgun (WGS) entry which is preliminary data.</text>
</comment>
<dbReference type="SMART" id="SM00327">
    <property type="entry name" value="VWA"/>
    <property type="match status" value="1"/>
</dbReference>
<dbReference type="SMART" id="SM00028">
    <property type="entry name" value="TPR"/>
    <property type="match status" value="1"/>
</dbReference>
<dbReference type="SUPFAM" id="SSF48452">
    <property type="entry name" value="TPR-like"/>
    <property type="match status" value="1"/>
</dbReference>
<feature type="transmembrane region" description="Helical" evidence="3">
    <location>
        <begin position="60"/>
        <end position="79"/>
    </location>
</feature>
<dbReference type="Pfam" id="PF13519">
    <property type="entry name" value="VWA_2"/>
    <property type="match status" value="1"/>
</dbReference>
<dbReference type="PROSITE" id="PS50005">
    <property type="entry name" value="TPR"/>
    <property type="match status" value="1"/>
</dbReference>
<keyword evidence="3" id="KW-0472">Membrane</keyword>
<organism evidence="5 6">
    <name type="scientific">Geothermobacter hydrogeniphilus</name>
    <dbReference type="NCBI Taxonomy" id="1969733"/>
    <lineage>
        <taxon>Bacteria</taxon>
        <taxon>Pseudomonadati</taxon>
        <taxon>Thermodesulfobacteriota</taxon>
        <taxon>Desulfuromonadia</taxon>
        <taxon>Desulfuromonadales</taxon>
        <taxon>Geothermobacteraceae</taxon>
        <taxon>Geothermobacter</taxon>
    </lineage>
</organism>
<dbReference type="PROSITE" id="PS50234">
    <property type="entry name" value="VWFA"/>
    <property type="match status" value="1"/>
</dbReference>
<name>A0A2K2H9B9_9BACT</name>
<dbReference type="Gene3D" id="1.25.40.10">
    <property type="entry name" value="Tetratricopeptide repeat domain"/>
    <property type="match status" value="1"/>
</dbReference>
<dbReference type="Gene3D" id="3.40.50.410">
    <property type="entry name" value="von Willebrand factor, type A domain"/>
    <property type="match status" value="1"/>
</dbReference>
<feature type="compositionally biased region" description="Basic and acidic residues" evidence="2">
    <location>
        <begin position="553"/>
        <end position="568"/>
    </location>
</feature>
<keyword evidence="3" id="KW-1133">Transmembrane helix</keyword>
<dbReference type="InterPro" id="IPR036465">
    <property type="entry name" value="vWFA_dom_sf"/>
</dbReference>
<dbReference type="RefSeq" id="WP_103115648.1">
    <property type="nucleotide sequence ID" value="NZ_PPFX01000021.1"/>
</dbReference>
<gene>
    <name evidence="5" type="ORF">C2E25_10250</name>
</gene>
<dbReference type="InterPro" id="IPR011990">
    <property type="entry name" value="TPR-like_helical_dom_sf"/>
</dbReference>
<proteinExistence type="predicted"/>
<dbReference type="PANTHER" id="PTHR22550:SF14">
    <property type="entry name" value="VWFA DOMAIN-CONTAINING PROTEIN"/>
    <property type="match status" value="1"/>
</dbReference>
<dbReference type="PROSITE" id="PS50293">
    <property type="entry name" value="TPR_REGION"/>
    <property type="match status" value="1"/>
</dbReference>
<dbReference type="InterPro" id="IPR019734">
    <property type="entry name" value="TPR_rpt"/>
</dbReference>
<feature type="transmembrane region" description="Helical" evidence="3">
    <location>
        <begin position="6"/>
        <end position="26"/>
    </location>
</feature>
<evidence type="ECO:0000256" key="2">
    <source>
        <dbReference type="SAM" id="MobiDB-lite"/>
    </source>
</evidence>
<evidence type="ECO:0000256" key="1">
    <source>
        <dbReference type="PROSITE-ProRule" id="PRU00339"/>
    </source>
</evidence>
<dbReference type="AlphaFoldDB" id="A0A2K2H9B9"/>
<reference evidence="5 6" key="1">
    <citation type="journal article" date="2018" name="Genome Announc.">
        <title>Genome Sequence of Geothermobacter sp. HR-1 Iron Reducer from the Loihi Seamount.</title>
        <authorList>
            <person name="Smith H."/>
            <person name="Abuyen K."/>
            <person name="Tremblay J."/>
            <person name="Savalia P."/>
            <person name="Perez-Rodriguez I."/>
            <person name="Emerson D."/>
            <person name="Tully B."/>
            <person name="Amend J."/>
        </authorList>
    </citation>
    <scope>NUCLEOTIDE SEQUENCE [LARGE SCALE GENOMIC DNA]</scope>
    <source>
        <strain evidence="5 6">HR-1</strain>
    </source>
</reference>
<feature type="domain" description="VWFA" evidence="4">
    <location>
        <begin position="92"/>
        <end position="291"/>
    </location>
</feature>
<evidence type="ECO:0000259" key="4">
    <source>
        <dbReference type="PROSITE" id="PS50234"/>
    </source>
</evidence>
<dbReference type="InterPro" id="IPR050768">
    <property type="entry name" value="UPF0353/GerABKA_families"/>
</dbReference>
<dbReference type="SUPFAM" id="SSF53300">
    <property type="entry name" value="vWA-like"/>
    <property type="match status" value="1"/>
</dbReference>
<evidence type="ECO:0000256" key="3">
    <source>
        <dbReference type="SAM" id="Phobius"/>
    </source>
</evidence>
<dbReference type="InterPro" id="IPR002035">
    <property type="entry name" value="VWF_A"/>
</dbReference>
<dbReference type="PANTHER" id="PTHR22550">
    <property type="entry name" value="SPORE GERMINATION PROTEIN"/>
    <property type="match status" value="1"/>
</dbReference>
<feature type="repeat" description="TPR" evidence="1">
    <location>
        <begin position="403"/>
        <end position="436"/>
    </location>
</feature>
<sequence>MNTFHFLRPEWFWALPPALVLLLWLARRQLRSRSWQAVCDPELLPHLLLGRSVRRANWPLWLLLAGVLLTITALAGPVWRRLPQPLFRQQSALVILFDLSRSMEAADLKPSRYLRARYKIEDLLRQRKEGQTALIVFAADAFTVTPLTSDRHTIEALLKSLEPGLMPVQGSDPARAMKLGVQLLRQAGLKQGRLLLVTDEDRPEAALDAARRLHRQGFELAVLGVGTAEGAPIPQPGGGFFKDADGNLVLPGLNGKALQRLAAAGGGRYHGISIDDADLRDLLSGLNSHRLDSPGVSSPTRGDVWSEEGVWLLWPLILLAACGFRRGWLLVLPLLLLQPVPAEAFSWQGLWRTPDQQAAQLYRAGDYSAAAAQFENIRWKSSALYRAGDFAAAANLLQKLQGADDFYNLGNALAKQGDLSAALKAYRQALKRDPRDADARFNKDLVEKELKRRQQRQSRQAANKTGRRNTQEKTPGGKKPANGGKQGAQQQSPVATRDRPGGGPRERQSPDSPSRGEKPVPNRKTPGSARTVRPQDDKAAGKASGDTSQVAHAGRDQDRETAEQRETRLLLQQLPDDPGGLLRRKFLYQYRQRGQQKQTDRSW</sequence>
<dbReference type="EMBL" id="PPFX01000021">
    <property type="protein sequence ID" value="PNU19918.1"/>
    <property type="molecule type" value="Genomic_DNA"/>
</dbReference>
<accession>A0A2K2H9B9</accession>
<keyword evidence="3" id="KW-0812">Transmembrane</keyword>